<name>A0A6I8N6L1_ORNAN</name>
<dbReference type="Ensembl" id="ENSOANT00000068990.1">
    <property type="protein sequence ID" value="ENSOANP00000036537.1"/>
    <property type="gene ID" value="ENSOANG00000045063.1"/>
</dbReference>
<dbReference type="SMART" id="SM00082">
    <property type="entry name" value="LRRCT"/>
    <property type="match status" value="1"/>
</dbReference>
<dbReference type="InterPro" id="IPR032675">
    <property type="entry name" value="LRR_dom_sf"/>
</dbReference>
<evidence type="ECO:0000256" key="4">
    <source>
        <dbReference type="ARBA" id="ARBA00022614"/>
    </source>
</evidence>
<evidence type="ECO:0000256" key="3">
    <source>
        <dbReference type="ARBA" id="ARBA00022588"/>
    </source>
</evidence>
<keyword evidence="10 15" id="KW-0472">Membrane</keyword>
<keyword evidence="9 15" id="KW-1133">Transmembrane helix</keyword>
<dbReference type="InterPro" id="IPR000157">
    <property type="entry name" value="TIR_dom"/>
</dbReference>
<keyword evidence="4" id="KW-0433">Leucine-rich repeat</keyword>
<dbReference type="InterPro" id="IPR035897">
    <property type="entry name" value="Toll_tir_struct_dom_sf"/>
</dbReference>
<dbReference type="Bgee" id="ENSOANG00000045063">
    <property type="expression patterns" value="Expressed in testis and 5 other cell types or tissues"/>
</dbReference>
<feature type="signal peptide" evidence="16">
    <location>
        <begin position="1"/>
        <end position="21"/>
    </location>
</feature>
<keyword evidence="12" id="KW-0325">Glycoprotein</keyword>
<dbReference type="GO" id="GO:0002224">
    <property type="term" value="P:toll-like receptor signaling pathway"/>
    <property type="evidence" value="ECO:0000318"/>
    <property type="project" value="GO_Central"/>
</dbReference>
<dbReference type="SMART" id="SM00365">
    <property type="entry name" value="LRR_SD22"/>
    <property type="match status" value="5"/>
</dbReference>
<evidence type="ECO:0000256" key="9">
    <source>
        <dbReference type="ARBA" id="ARBA00022989"/>
    </source>
</evidence>
<evidence type="ECO:0000259" key="17">
    <source>
        <dbReference type="PROSITE" id="PS50104"/>
    </source>
</evidence>
<dbReference type="OMA" id="SYAQSRC"/>
<keyword evidence="13 14" id="KW-0395">Inflammatory response</keyword>
<keyword evidence="19" id="KW-1185">Reference proteome</keyword>
<evidence type="ECO:0000256" key="12">
    <source>
        <dbReference type="ARBA" id="ARBA00023180"/>
    </source>
</evidence>
<dbReference type="SMART" id="SM00369">
    <property type="entry name" value="LRR_TYP"/>
    <property type="match status" value="9"/>
</dbReference>
<dbReference type="PANTHER" id="PTHR24365:SF525">
    <property type="entry name" value="TOLL-LIKE RECEPTOR 5"/>
    <property type="match status" value="1"/>
</dbReference>
<dbReference type="GO" id="GO:0005886">
    <property type="term" value="C:plasma membrane"/>
    <property type="evidence" value="ECO:0000318"/>
    <property type="project" value="GO_Central"/>
</dbReference>
<dbReference type="KEGG" id="oaa:100081435"/>
<comment type="subcellular location">
    <subcellularLocation>
        <location evidence="1">Membrane</location>
        <topology evidence="1">Single-pass type I membrane protein</topology>
    </subcellularLocation>
</comment>
<dbReference type="PIRSF" id="PIRSF037595">
    <property type="entry name" value="Toll-like_receptor"/>
    <property type="match status" value="1"/>
</dbReference>
<evidence type="ECO:0000256" key="7">
    <source>
        <dbReference type="ARBA" id="ARBA00022737"/>
    </source>
</evidence>
<protein>
    <recommendedName>
        <fullName evidence="17">TIR domain-containing protein</fullName>
    </recommendedName>
</protein>
<dbReference type="InterPro" id="IPR001611">
    <property type="entry name" value="Leu-rich_rpt"/>
</dbReference>
<evidence type="ECO:0000313" key="19">
    <source>
        <dbReference type="Proteomes" id="UP000002279"/>
    </source>
</evidence>
<keyword evidence="6 16" id="KW-0732">Signal</keyword>
<reference evidence="18" key="2">
    <citation type="submission" date="2025-09" db="UniProtKB">
        <authorList>
            <consortium name="Ensembl"/>
        </authorList>
    </citation>
    <scope>IDENTIFICATION</scope>
    <source>
        <strain evidence="18">Glennie</strain>
    </source>
</reference>
<feature type="domain" description="TIR" evidence="17">
    <location>
        <begin position="692"/>
        <end position="837"/>
    </location>
</feature>
<dbReference type="InterPro" id="IPR000483">
    <property type="entry name" value="Cys-rich_flank_reg_C"/>
</dbReference>
<comment type="similarity">
    <text evidence="2 14">Belongs to the Toll-like receptor family.</text>
</comment>
<evidence type="ECO:0000256" key="1">
    <source>
        <dbReference type="ARBA" id="ARBA00004479"/>
    </source>
</evidence>
<dbReference type="GO" id="GO:0038023">
    <property type="term" value="F:signaling receptor activity"/>
    <property type="evidence" value="ECO:0000318"/>
    <property type="project" value="GO_Central"/>
</dbReference>
<dbReference type="PANTHER" id="PTHR24365">
    <property type="entry name" value="TOLL-LIKE RECEPTOR"/>
    <property type="match status" value="1"/>
</dbReference>
<dbReference type="GeneTree" id="ENSGT00940000162464"/>
<dbReference type="PROSITE" id="PS50104">
    <property type="entry name" value="TIR"/>
    <property type="match status" value="1"/>
</dbReference>
<dbReference type="FunFam" id="3.80.10.10:FF:000592">
    <property type="entry name" value="Toll-like receptor 5"/>
    <property type="match status" value="1"/>
</dbReference>
<dbReference type="FunCoup" id="A0A6I8N6L1">
    <property type="interactions" value="501"/>
</dbReference>
<organism evidence="18 19">
    <name type="scientific">Ornithorhynchus anatinus</name>
    <name type="common">Duckbill platypus</name>
    <dbReference type="NCBI Taxonomy" id="9258"/>
    <lineage>
        <taxon>Eukaryota</taxon>
        <taxon>Metazoa</taxon>
        <taxon>Chordata</taxon>
        <taxon>Craniata</taxon>
        <taxon>Vertebrata</taxon>
        <taxon>Euteleostomi</taxon>
        <taxon>Mammalia</taxon>
        <taxon>Monotremata</taxon>
        <taxon>Ornithorhynchidae</taxon>
        <taxon>Ornithorhynchus</taxon>
    </lineage>
</organism>
<dbReference type="Pfam" id="PF01582">
    <property type="entry name" value="TIR"/>
    <property type="match status" value="1"/>
</dbReference>
<dbReference type="GeneID" id="100081435"/>
<dbReference type="SUPFAM" id="SSF52058">
    <property type="entry name" value="L domain-like"/>
    <property type="match status" value="2"/>
</dbReference>
<dbReference type="InParanoid" id="A0A6I8N6L1"/>
<dbReference type="Gene3D" id="3.80.10.10">
    <property type="entry name" value="Ribonuclease Inhibitor"/>
    <property type="match status" value="3"/>
</dbReference>
<dbReference type="AlphaFoldDB" id="A0A6I8N6L1"/>
<evidence type="ECO:0000256" key="2">
    <source>
        <dbReference type="ARBA" id="ARBA00009634"/>
    </source>
</evidence>
<keyword evidence="7" id="KW-0677">Repeat</keyword>
<dbReference type="FunFam" id="3.80.10.10:FF:000306">
    <property type="entry name" value="Toll-like receptor 5"/>
    <property type="match status" value="1"/>
</dbReference>
<evidence type="ECO:0000256" key="16">
    <source>
        <dbReference type="SAM" id="SignalP"/>
    </source>
</evidence>
<dbReference type="PROSITE" id="PS51450">
    <property type="entry name" value="LRR"/>
    <property type="match status" value="3"/>
</dbReference>
<evidence type="ECO:0000256" key="5">
    <source>
        <dbReference type="ARBA" id="ARBA00022692"/>
    </source>
</evidence>
<keyword evidence="3 14" id="KW-0399">Innate immunity</keyword>
<evidence type="ECO:0000256" key="8">
    <source>
        <dbReference type="ARBA" id="ARBA00022859"/>
    </source>
</evidence>
<dbReference type="Gene3D" id="3.40.50.10140">
    <property type="entry name" value="Toll/interleukin-1 receptor homology (TIR) domain"/>
    <property type="match status" value="1"/>
</dbReference>
<proteinExistence type="inferred from homology"/>
<evidence type="ECO:0000256" key="10">
    <source>
        <dbReference type="ARBA" id="ARBA00023136"/>
    </source>
</evidence>
<reference evidence="18" key="1">
    <citation type="submission" date="2025-08" db="UniProtKB">
        <authorList>
            <consortium name="Ensembl"/>
        </authorList>
    </citation>
    <scope>IDENTIFICATION</scope>
    <source>
        <strain evidence="18">Glennie</strain>
    </source>
</reference>
<dbReference type="InterPro" id="IPR003591">
    <property type="entry name" value="Leu-rich_rpt_typical-subtyp"/>
</dbReference>
<gene>
    <name evidence="18" type="primary">LOC100081435</name>
</gene>
<sequence length="859" mass="98625">MMWLPLVLFSGMLLGASPARGVLPCSTTGPIAVYHFCNLTRVPLVANTTVRLLLAFNHIRTVNATSFPLLEKLELLELGNQTAALAIHRDAFRNLPNLKVLDLGYNPKLFLDPDAFRGLSNLLELRLFYCGLSESVLRDGHLRDLRSLIRLDLSTNRIQSLPLHASFRELRSLETLDLSKNQITSVCERDLQSLWGKHFFLLNLADNQLFSRRSVDWGACGNPFRNILLDTLDVSGNGWSADITRDFCAAINGTRVSSLVLRHHIMGSGFGFDNIKDPNSDTFSGLERSSAVQLDLSHGFIFSLGDRLFWALKKLKVLSLTHNKINRFEKGAFYGLDTLQVLNLSYNLLGELYNSNFDGLPNLKYIDLQQNHIGAIQDQTFTHLKELRTLDLRDNAIKEIHFLPSIDSAFLAGNKLVHLKGRINSAEFLHLAGNRLEDLGDLYLLLQIPNLQVLILNQNRFSYCYENYHFKENFSLMQLFLGENMLQLVWESGSCWDVFKGLSHLRVLYLNSNYLSFLPPGVFSNLKSLQILSLNANRLISLSHGDLPNTLVFLDLSRNQLFSPDPNLFMSLQVLDITHNRYICECELRDFLGWLNQSNVTFLGSPKDMYCVYPDSFSGVSLYSVSLEDCDEEEVLRPLKFSLFLFFTVTLLLIIISVIVYTQFRGFCFTGIKTVTRLVLGDRPKRTESNACKYDAYLCFSGKDFEWVQRAFLMHLDSQYNDNNRFNLCFEERDFLPGEDHISNIRDAIWNSRKTICVVTRQFLKDGWCIEAFNFAQSRYFSDLKDRLIMVVAGSLSQYQLMKYQPIRVFIQRQHYLKWPENLQDIGWFLDKLSQSVLKEKEVKKKANQIELQTIRMTS</sequence>
<dbReference type="RefSeq" id="XP_028902826.1">
    <property type="nucleotide sequence ID" value="XM_029046993.1"/>
</dbReference>
<dbReference type="GO" id="GO:0006954">
    <property type="term" value="P:inflammatory response"/>
    <property type="evidence" value="ECO:0000318"/>
    <property type="project" value="GO_Central"/>
</dbReference>
<dbReference type="Pfam" id="PF13855">
    <property type="entry name" value="LRR_8"/>
    <property type="match status" value="4"/>
</dbReference>
<dbReference type="InterPro" id="IPR017241">
    <property type="entry name" value="Toll-like_receptor"/>
</dbReference>
<feature type="transmembrane region" description="Helical" evidence="15">
    <location>
        <begin position="641"/>
        <end position="661"/>
    </location>
</feature>
<dbReference type="OrthoDB" id="6160824at2759"/>
<evidence type="ECO:0000256" key="6">
    <source>
        <dbReference type="ARBA" id="ARBA00022729"/>
    </source>
</evidence>
<dbReference type="SUPFAM" id="SSF52200">
    <property type="entry name" value="Toll/Interleukin receptor TIR domain"/>
    <property type="match status" value="1"/>
</dbReference>
<accession>A0A6I8N6L1</accession>
<dbReference type="GO" id="GO:0004888">
    <property type="term" value="F:transmembrane signaling receptor activity"/>
    <property type="evidence" value="ECO:0007669"/>
    <property type="project" value="InterPro"/>
</dbReference>
<dbReference type="PRINTS" id="PR00019">
    <property type="entry name" value="LEURICHRPT"/>
</dbReference>
<feature type="chain" id="PRO_5026352992" description="TIR domain-containing protein" evidence="16">
    <location>
        <begin position="22"/>
        <end position="859"/>
    </location>
</feature>
<dbReference type="Proteomes" id="UP000002279">
    <property type="component" value="Unplaced"/>
</dbReference>
<evidence type="ECO:0000313" key="18">
    <source>
        <dbReference type="Ensembl" id="ENSOANP00000036537.1"/>
    </source>
</evidence>
<evidence type="ECO:0000256" key="14">
    <source>
        <dbReference type="PIRNR" id="PIRNR037595"/>
    </source>
</evidence>
<keyword evidence="8 14" id="KW-0391">Immunity</keyword>
<dbReference type="FunFam" id="3.40.50.10140:FF:000001">
    <property type="entry name" value="Toll-like receptor 2"/>
    <property type="match status" value="1"/>
</dbReference>
<dbReference type="GO" id="GO:0045087">
    <property type="term" value="P:innate immune response"/>
    <property type="evidence" value="ECO:0007669"/>
    <property type="project" value="UniProtKB-UniRule"/>
</dbReference>
<evidence type="ECO:0000256" key="11">
    <source>
        <dbReference type="ARBA" id="ARBA00023170"/>
    </source>
</evidence>
<evidence type="ECO:0000256" key="15">
    <source>
        <dbReference type="SAM" id="Phobius"/>
    </source>
</evidence>
<dbReference type="SMART" id="SM00255">
    <property type="entry name" value="TIR"/>
    <property type="match status" value="1"/>
</dbReference>
<keyword evidence="5 15" id="KW-0812">Transmembrane</keyword>
<evidence type="ECO:0000256" key="13">
    <source>
        <dbReference type="ARBA" id="ARBA00023198"/>
    </source>
</evidence>
<keyword evidence="11 14" id="KW-0675">Receptor</keyword>